<evidence type="ECO:0000313" key="2">
    <source>
        <dbReference type="EMBL" id="KAK0504387.1"/>
    </source>
</evidence>
<feature type="compositionally biased region" description="Polar residues" evidence="1">
    <location>
        <begin position="279"/>
        <end position="298"/>
    </location>
</feature>
<dbReference type="EMBL" id="JAUEPU010000003">
    <property type="protein sequence ID" value="KAK0504387.1"/>
    <property type="molecule type" value="Genomic_DNA"/>
</dbReference>
<evidence type="ECO:0000256" key="1">
    <source>
        <dbReference type="SAM" id="MobiDB-lite"/>
    </source>
</evidence>
<feature type="non-terminal residue" evidence="2">
    <location>
        <position position="1"/>
    </location>
</feature>
<feature type="compositionally biased region" description="Polar residues" evidence="1">
    <location>
        <begin position="420"/>
        <end position="442"/>
    </location>
</feature>
<protein>
    <submittedName>
        <fullName evidence="2">Uncharacterized protein</fullName>
    </submittedName>
</protein>
<feature type="compositionally biased region" description="Polar residues" evidence="1">
    <location>
        <begin position="546"/>
        <end position="559"/>
    </location>
</feature>
<feature type="compositionally biased region" description="Low complexity" evidence="1">
    <location>
        <begin position="167"/>
        <end position="190"/>
    </location>
</feature>
<name>A0AA39UUZ0_9AGAR</name>
<comment type="caution">
    <text evidence="2">The sequence shown here is derived from an EMBL/GenBank/DDBJ whole genome shotgun (WGS) entry which is preliminary data.</text>
</comment>
<feature type="compositionally biased region" description="Polar residues" evidence="1">
    <location>
        <begin position="247"/>
        <end position="271"/>
    </location>
</feature>
<reference evidence="2" key="1">
    <citation type="submission" date="2023-06" db="EMBL/GenBank/DDBJ databases">
        <authorList>
            <consortium name="Lawrence Berkeley National Laboratory"/>
            <person name="Ahrendt S."/>
            <person name="Sahu N."/>
            <person name="Indic B."/>
            <person name="Wong-Bajracharya J."/>
            <person name="Merenyi Z."/>
            <person name="Ke H.-M."/>
            <person name="Monk M."/>
            <person name="Kocsube S."/>
            <person name="Drula E."/>
            <person name="Lipzen A."/>
            <person name="Balint B."/>
            <person name="Henrissat B."/>
            <person name="Andreopoulos B."/>
            <person name="Martin F.M."/>
            <person name="Harder C.B."/>
            <person name="Rigling D."/>
            <person name="Ford K.L."/>
            <person name="Foster G.D."/>
            <person name="Pangilinan J."/>
            <person name="Papanicolaou A."/>
            <person name="Barry K."/>
            <person name="LaButti K."/>
            <person name="Viragh M."/>
            <person name="Koriabine M."/>
            <person name="Yan M."/>
            <person name="Riley R."/>
            <person name="Champramary S."/>
            <person name="Plett K.L."/>
            <person name="Tsai I.J."/>
            <person name="Slot J."/>
            <person name="Sipos G."/>
            <person name="Plett J."/>
            <person name="Nagy L.G."/>
            <person name="Grigoriev I.V."/>
        </authorList>
    </citation>
    <scope>NUCLEOTIDE SEQUENCE</scope>
    <source>
        <strain evidence="2">HWK02</strain>
    </source>
</reference>
<sequence>MSYDQSDSRRDDQYNSRGTDDSSPSRNTDVQLQKQPEDNSTSYSHNFDSRVNEEARKDPEPSEPPSGYSGEDSSMNTGPIRYESYVPGPSGNEPENDLNSRDSDLYEDHDEGAGRGAEAQRYDAGSSNMGSHDDFSTGDIGQPISNGYDSRTASWARENSVSDDSQSASRGYAGDSSSSSAVDTSAVGASRNDEDDVGREDRSVGTDSKDPGVRPAGDDTRDRDDVGGRDESARSATASTFEEATTGNRSTDNNGSAGDNTSSTNAPTTSDALKADNNAYKSSEITAAQPRSSYQSADEGTDDNYGRSPYDATNVDHESQTTSSDGQTSIAQRGSSAPDEDRRGQDAITDTSRASREDDDDIGATTFGDQSGPNEDQTSGESLQRGRDMTPDTSDQSRSFTTNYGKSPYDAANVGRDSRTTSSDGRPSPIQRDSSALHNDQQVGDAATSKTSKADLDDNAVSSFDDQTSPGSSIRRTRDDAGDRGGYDQLQEGVDTPEAPSGHGADKSGSIEDSGLGTDAPVLNNDTDDRNRSREGGSAPIRHDANTSYMPNDQEQGEVTISAPRADVDNDGSLSFDGQPSFGGYRSSDDGQRYRDTADTIGKGLGSRDDNSNRGGLPHEGSYRGSSQGQDSSSNINAPTEDVNNSNLDKQNEDKQTGSDMASDTTGQGAGSERENNSTMSDRATSGADQPPQTIGYSGEQEDNKPYGDDGTSVDTGYDHSGYGGYAASTGYHAGGKPGLKDKLRGNAEVLVGRAAKKPELVERGLERKAGKV</sequence>
<feature type="compositionally biased region" description="Basic and acidic residues" evidence="1">
    <location>
        <begin position="1"/>
        <end position="20"/>
    </location>
</feature>
<feature type="compositionally biased region" description="Polar residues" evidence="1">
    <location>
        <begin position="658"/>
        <end position="667"/>
    </location>
</feature>
<feature type="region of interest" description="Disordered" evidence="1">
    <location>
        <begin position="1"/>
        <end position="743"/>
    </location>
</feature>
<organism evidence="2 3">
    <name type="scientific">Armillaria luteobubalina</name>
    <dbReference type="NCBI Taxonomy" id="153913"/>
    <lineage>
        <taxon>Eukaryota</taxon>
        <taxon>Fungi</taxon>
        <taxon>Dikarya</taxon>
        <taxon>Basidiomycota</taxon>
        <taxon>Agaricomycotina</taxon>
        <taxon>Agaricomycetes</taxon>
        <taxon>Agaricomycetidae</taxon>
        <taxon>Agaricales</taxon>
        <taxon>Marasmiineae</taxon>
        <taxon>Physalacriaceae</taxon>
        <taxon>Armillaria</taxon>
    </lineage>
</organism>
<feature type="compositionally biased region" description="Basic and acidic residues" evidence="1">
    <location>
        <begin position="527"/>
        <end position="545"/>
    </location>
</feature>
<feature type="compositionally biased region" description="Polar residues" evidence="1">
    <location>
        <begin position="367"/>
        <end position="382"/>
    </location>
</feature>
<feature type="compositionally biased region" description="Polar residues" evidence="1">
    <location>
        <begin position="624"/>
        <end position="649"/>
    </location>
</feature>
<accession>A0AA39UUZ0</accession>
<dbReference type="AlphaFoldDB" id="A0AA39UUZ0"/>
<keyword evidence="3" id="KW-1185">Reference proteome</keyword>
<feature type="compositionally biased region" description="Basic and acidic residues" evidence="1">
    <location>
        <begin position="587"/>
        <end position="598"/>
    </location>
</feature>
<feature type="compositionally biased region" description="Polar residues" evidence="1">
    <location>
        <begin position="677"/>
        <end position="696"/>
    </location>
</feature>
<feature type="compositionally biased region" description="Polar residues" evidence="1">
    <location>
        <begin position="21"/>
        <end position="46"/>
    </location>
</feature>
<feature type="compositionally biased region" description="Polar residues" evidence="1">
    <location>
        <begin position="391"/>
        <end position="405"/>
    </location>
</feature>
<feature type="compositionally biased region" description="Polar residues" evidence="1">
    <location>
        <begin position="460"/>
        <end position="474"/>
    </location>
</feature>
<feature type="compositionally biased region" description="Basic and acidic residues" evidence="1">
    <location>
        <begin position="47"/>
        <end position="60"/>
    </location>
</feature>
<feature type="compositionally biased region" description="Low complexity" evidence="1">
    <location>
        <begin position="65"/>
        <end position="74"/>
    </location>
</feature>
<evidence type="ECO:0000313" key="3">
    <source>
        <dbReference type="Proteomes" id="UP001175228"/>
    </source>
</evidence>
<feature type="compositionally biased region" description="Basic and acidic residues" evidence="1">
    <location>
        <begin position="476"/>
        <end position="486"/>
    </location>
</feature>
<feature type="compositionally biased region" description="Polar residues" evidence="1">
    <location>
        <begin position="143"/>
        <end position="166"/>
    </location>
</feature>
<feature type="compositionally biased region" description="Low complexity" evidence="1">
    <location>
        <begin position="234"/>
        <end position="246"/>
    </location>
</feature>
<dbReference type="Proteomes" id="UP001175228">
    <property type="component" value="Unassembled WGS sequence"/>
</dbReference>
<gene>
    <name evidence="2" type="ORF">EDD18DRAFT_1133395</name>
</gene>
<proteinExistence type="predicted"/>
<feature type="compositionally biased region" description="Polar residues" evidence="1">
    <location>
        <begin position="320"/>
        <end position="335"/>
    </location>
</feature>
<feature type="compositionally biased region" description="Basic and acidic residues" evidence="1">
    <location>
        <begin position="199"/>
        <end position="233"/>
    </location>
</feature>